<proteinExistence type="predicted"/>
<dbReference type="Proteomes" id="UP000076512">
    <property type="component" value="Unassembled WGS sequence"/>
</dbReference>
<evidence type="ECO:0000313" key="1">
    <source>
        <dbReference type="EMBL" id="KZM69761.1"/>
    </source>
</evidence>
<keyword evidence="2" id="KW-1185">Reference proteome</keyword>
<sequence>MSIDVDPDTDTDAGEQVCRWYRECGLAPVAVHGGLPTLTADSSVGAVMMPGALSRAVCGLLAAEIPVFRERLWGNHVALVVPGPGRISATIAGLLAAHAVAVLPHGTRVLLPRTLTALETEESWINAPAPGGLIPSLQLLLALVRECVDPALRTQALAS</sequence>
<dbReference type="AlphaFoldDB" id="A0A164IUK0"/>
<comment type="caution">
    <text evidence="1">The sequence shown here is derived from an EMBL/GenBank/DDBJ whole genome shotgun (WGS) entry which is preliminary data.</text>
</comment>
<protein>
    <submittedName>
        <fullName evidence="1">Uncharacterized protein</fullName>
    </submittedName>
</protein>
<name>A0A164IUK0_9NOCA</name>
<reference evidence="1 2" key="1">
    <citation type="submission" date="2016-04" db="EMBL/GenBank/DDBJ databases">
        <authorList>
            <person name="Evans L.H."/>
            <person name="Alamgir A."/>
            <person name="Owens N."/>
            <person name="Weber N.D."/>
            <person name="Virtaneva K."/>
            <person name="Barbian K."/>
            <person name="Babar A."/>
            <person name="Rosenke K."/>
        </authorList>
    </citation>
    <scope>NUCLEOTIDE SEQUENCE [LARGE SCALE GENOMIC DNA]</scope>
    <source>
        <strain evidence="1 2">IFM 0406</strain>
    </source>
</reference>
<evidence type="ECO:0000313" key="2">
    <source>
        <dbReference type="Proteomes" id="UP000076512"/>
    </source>
</evidence>
<dbReference type="STRING" id="455432.AWN90_06975"/>
<accession>A0A164IUK0</accession>
<dbReference type="OrthoDB" id="4557979at2"/>
<dbReference type="RefSeq" id="WP_067578706.1">
    <property type="nucleotide sequence ID" value="NZ_JABMCZ010000002.1"/>
</dbReference>
<dbReference type="EMBL" id="LWGR01000017">
    <property type="protein sequence ID" value="KZM69761.1"/>
    <property type="molecule type" value="Genomic_DNA"/>
</dbReference>
<gene>
    <name evidence="1" type="ORF">AWN90_06975</name>
</gene>
<organism evidence="1 2">
    <name type="scientific">Nocardia terpenica</name>
    <dbReference type="NCBI Taxonomy" id="455432"/>
    <lineage>
        <taxon>Bacteria</taxon>
        <taxon>Bacillati</taxon>
        <taxon>Actinomycetota</taxon>
        <taxon>Actinomycetes</taxon>
        <taxon>Mycobacteriales</taxon>
        <taxon>Nocardiaceae</taxon>
        <taxon>Nocardia</taxon>
    </lineage>
</organism>